<dbReference type="OrthoDB" id="3251668at2759"/>
<dbReference type="GO" id="GO:0000976">
    <property type="term" value="F:transcription cis-regulatory region binding"/>
    <property type="evidence" value="ECO:0007669"/>
    <property type="project" value="TreeGrafter"/>
</dbReference>
<dbReference type="PANTHER" id="PTHR37534:SF26">
    <property type="entry name" value="TRANSCRIPTION FACTOR, PUTATIVE-RELATED"/>
    <property type="match status" value="1"/>
</dbReference>
<dbReference type="PANTHER" id="PTHR37534">
    <property type="entry name" value="TRANSCRIPTIONAL ACTIVATOR PROTEIN UGA3"/>
    <property type="match status" value="1"/>
</dbReference>
<accession>A0A8H3G5E8</accession>
<comment type="caution">
    <text evidence="3">The sequence shown here is derived from an EMBL/GenBank/DDBJ whole genome shotgun (WGS) entry which is preliminary data.</text>
</comment>
<dbReference type="InterPro" id="IPR036864">
    <property type="entry name" value="Zn2-C6_fun-type_DNA-bd_sf"/>
</dbReference>
<evidence type="ECO:0000313" key="4">
    <source>
        <dbReference type="Proteomes" id="UP000664521"/>
    </source>
</evidence>
<dbReference type="CDD" id="cd00067">
    <property type="entry name" value="GAL4"/>
    <property type="match status" value="1"/>
</dbReference>
<dbReference type="Gene3D" id="4.10.240.10">
    <property type="entry name" value="Zn(2)-C6 fungal-type DNA-binding domain"/>
    <property type="match status" value="1"/>
</dbReference>
<proteinExistence type="predicted"/>
<protein>
    <recommendedName>
        <fullName evidence="2">Zn(2)-C6 fungal-type domain-containing protein</fullName>
    </recommendedName>
</protein>
<evidence type="ECO:0000313" key="3">
    <source>
        <dbReference type="EMBL" id="CAF9936889.1"/>
    </source>
</evidence>
<dbReference type="Proteomes" id="UP000664521">
    <property type="component" value="Unassembled WGS sequence"/>
</dbReference>
<dbReference type="AlphaFoldDB" id="A0A8H3G5E8"/>
<dbReference type="SMART" id="SM00066">
    <property type="entry name" value="GAL4"/>
    <property type="match status" value="1"/>
</dbReference>
<evidence type="ECO:0000256" key="1">
    <source>
        <dbReference type="ARBA" id="ARBA00023242"/>
    </source>
</evidence>
<dbReference type="GO" id="GO:0000981">
    <property type="term" value="F:DNA-binding transcription factor activity, RNA polymerase II-specific"/>
    <property type="evidence" value="ECO:0007669"/>
    <property type="project" value="InterPro"/>
</dbReference>
<dbReference type="GO" id="GO:0045944">
    <property type="term" value="P:positive regulation of transcription by RNA polymerase II"/>
    <property type="evidence" value="ECO:0007669"/>
    <property type="project" value="TreeGrafter"/>
</dbReference>
<feature type="domain" description="Zn(2)-C6 fungal-type" evidence="2">
    <location>
        <begin position="13"/>
        <end position="42"/>
    </location>
</feature>
<sequence>MLASATGSRSVRGCWTCRLRRKKCDETHPLCRTCISLELECSGYGAKPEWMDGGSAQAIVQEDIKLQVKKHGLHKRHVRLVQTSKEGTEAEGPDSCSTASDGPRVLVTCGAPNACRKGGVMQGSMQAFSQADMHKTPAFCQQEQGLLRYFWAYLFASHYLRYPPALTQAGRNWLTANMIKMRPLADLTLALSACHCHANTRSTASLDDSTWRYYYDRGLRGLRYYLQSFESTESLQGVRVALQLLACNMQLLTLDQLTGSETRSIHLIGRSELINTISSFAFSPHVEALGASDQDGLDFILQVSAPSSTASIL</sequence>
<dbReference type="GO" id="GO:0008270">
    <property type="term" value="F:zinc ion binding"/>
    <property type="evidence" value="ECO:0007669"/>
    <property type="project" value="InterPro"/>
</dbReference>
<gene>
    <name evidence="3" type="ORF">HETSPECPRED_010488</name>
</gene>
<dbReference type="Pfam" id="PF00172">
    <property type="entry name" value="Zn_clus"/>
    <property type="match status" value="1"/>
</dbReference>
<evidence type="ECO:0000259" key="2">
    <source>
        <dbReference type="PROSITE" id="PS50048"/>
    </source>
</evidence>
<dbReference type="InterPro" id="IPR001138">
    <property type="entry name" value="Zn2Cys6_DnaBD"/>
</dbReference>
<dbReference type="EMBL" id="CAJPDS010000096">
    <property type="protein sequence ID" value="CAF9936889.1"/>
    <property type="molecule type" value="Genomic_DNA"/>
</dbReference>
<name>A0A8H3G5E8_9LECA</name>
<organism evidence="3 4">
    <name type="scientific">Heterodermia speciosa</name>
    <dbReference type="NCBI Taxonomy" id="116794"/>
    <lineage>
        <taxon>Eukaryota</taxon>
        <taxon>Fungi</taxon>
        <taxon>Dikarya</taxon>
        <taxon>Ascomycota</taxon>
        <taxon>Pezizomycotina</taxon>
        <taxon>Lecanoromycetes</taxon>
        <taxon>OSLEUM clade</taxon>
        <taxon>Lecanoromycetidae</taxon>
        <taxon>Caliciales</taxon>
        <taxon>Physciaceae</taxon>
        <taxon>Heterodermia</taxon>
    </lineage>
</organism>
<reference evidence="3" key="1">
    <citation type="submission" date="2021-03" db="EMBL/GenBank/DDBJ databases">
        <authorList>
            <person name="Tagirdzhanova G."/>
        </authorList>
    </citation>
    <scope>NUCLEOTIDE SEQUENCE</scope>
</reference>
<dbReference type="SUPFAM" id="SSF57701">
    <property type="entry name" value="Zn2/Cys6 DNA-binding domain"/>
    <property type="match status" value="1"/>
</dbReference>
<dbReference type="PROSITE" id="PS00463">
    <property type="entry name" value="ZN2_CY6_FUNGAL_1"/>
    <property type="match status" value="1"/>
</dbReference>
<keyword evidence="1" id="KW-0539">Nucleus</keyword>
<dbReference type="PROSITE" id="PS50048">
    <property type="entry name" value="ZN2_CY6_FUNGAL_2"/>
    <property type="match status" value="1"/>
</dbReference>
<keyword evidence="4" id="KW-1185">Reference proteome</keyword>
<dbReference type="GO" id="GO:0005634">
    <property type="term" value="C:nucleus"/>
    <property type="evidence" value="ECO:0007669"/>
    <property type="project" value="TreeGrafter"/>
</dbReference>